<dbReference type="EMBL" id="DRMS01000402">
    <property type="protein sequence ID" value="HFC93268.1"/>
    <property type="molecule type" value="Genomic_DNA"/>
</dbReference>
<protein>
    <submittedName>
        <fullName evidence="1">Uncharacterized protein</fullName>
    </submittedName>
</protein>
<dbReference type="Proteomes" id="UP000885750">
    <property type="component" value="Unassembled WGS sequence"/>
</dbReference>
<organism evidence="1">
    <name type="scientific">Leucothrix mucor</name>
    <dbReference type="NCBI Taxonomy" id="45248"/>
    <lineage>
        <taxon>Bacteria</taxon>
        <taxon>Pseudomonadati</taxon>
        <taxon>Pseudomonadota</taxon>
        <taxon>Gammaproteobacteria</taxon>
        <taxon>Thiotrichales</taxon>
        <taxon>Thiotrichaceae</taxon>
        <taxon>Leucothrix</taxon>
    </lineage>
</organism>
<reference evidence="1" key="1">
    <citation type="journal article" date="2020" name="mSystems">
        <title>Genome- and Community-Level Interaction Insights into Carbon Utilization and Element Cycling Functions of Hydrothermarchaeota in Hydrothermal Sediment.</title>
        <authorList>
            <person name="Zhou Z."/>
            <person name="Liu Y."/>
            <person name="Xu W."/>
            <person name="Pan J."/>
            <person name="Luo Z.H."/>
            <person name="Li M."/>
        </authorList>
    </citation>
    <scope>NUCLEOTIDE SEQUENCE [LARGE SCALE GENOMIC DNA]</scope>
    <source>
        <strain evidence="1">HyVt-493</strain>
    </source>
</reference>
<gene>
    <name evidence="1" type="ORF">ENJ51_10715</name>
</gene>
<dbReference type="AlphaFoldDB" id="A0A7V2T4L2"/>
<proteinExistence type="predicted"/>
<accession>A0A7V2T4L2</accession>
<evidence type="ECO:0000313" key="1">
    <source>
        <dbReference type="EMBL" id="HFC93268.1"/>
    </source>
</evidence>
<sequence>MINKDKDWKKEYEEIKNEIIFEKVSKAIKNNPNNWRYNIDKIGLIWTEEDDYEEIKEENDAQPKNKNQKELVAYFTGKSLFIKKLDILHPMGKQFTLL</sequence>
<name>A0A7V2T4L2_LEUMU</name>
<comment type="caution">
    <text evidence="1">The sequence shown here is derived from an EMBL/GenBank/DDBJ whole genome shotgun (WGS) entry which is preliminary data.</text>
</comment>